<accession>A0AAE4QZB6</accession>
<proteinExistence type="predicted"/>
<evidence type="ECO:0000313" key="2">
    <source>
        <dbReference type="Proteomes" id="UP001185873"/>
    </source>
</evidence>
<protein>
    <recommendedName>
        <fullName evidence="3">Head-to-tail adaptor</fullName>
    </recommendedName>
</protein>
<dbReference type="Proteomes" id="UP001185873">
    <property type="component" value="Unassembled WGS sequence"/>
</dbReference>
<organism evidence="1 2">
    <name type="scientific">Dietzia maris</name>
    <dbReference type="NCBI Taxonomy" id="37915"/>
    <lineage>
        <taxon>Bacteria</taxon>
        <taxon>Bacillati</taxon>
        <taxon>Actinomycetota</taxon>
        <taxon>Actinomycetes</taxon>
        <taxon>Mycobacteriales</taxon>
        <taxon>Dietziaceae</taxon>
        <taxon>Dietzia</taxon>
    </lineage>
</organism>
<dbReference type="AlphaFoldDB" id="A0AAE4QZB6"/>
<dbReference type="RefSeq" id="WP_317470617.1">
    <property type="nucleotide sequence ID" value="NZ_JAWLKJ010000003.1"/>
</dbReference>
<evidence type="ECO:0000313" key="1">
    <source>
        <dbReference type="EMBL" id="MDV6299958.1"/>
    </source>
</evidence>
<gene>
    <name evidence="1" type="ORF">R3P82_12645</name>
</gene>
<reference evidence="1" key="1">
    <citation type="submission" date="2023-10" db="EMBL/GenBank/DDBJ databases">
        <title>Development of a sustainable strategy for remediation of hydrocarbon-contaminated territories based on the waste exchange concept.</title>
        <authorList>
            <person name="Krivoruchko A."/>
        </authorList>
    </citation>
    <scope>NUCLEOTIDE SEQUENCE</scope>
    <source>
        <strain evidence="1">IEGM 1175</strain>
    </source>
</reference>
<evidence type="ECO:0008006" key="3">
    <source>
        <dbReference type="Google" id="ProtNLM"/>
    </source>
</evidence>
<comment type="caution">
    <text evidence="1">The sequence shown here is derived from an EMBL/GenBank/DDBJ whole genome shotgun (WGS) entry which is preliminary data.</text>
</comment>
<name>A0AAE4QZB6_9ACTN</name>
<dbReference type="EMBL" id="JAWLKJ010000003">
    <property type="protein sequence ID" value="MDV6299958.1"/>
    <property type="molecule type" value="Genomic_DNA"/>
</dbReference>
<sequence>MLLASEEDVQAVLGRALTETETQRAPTLLTEASALVAAHTRTTFEDPVPDVVRVVTARMVANVLEAQSGVPTPGHAESVSHQAGPWSRNVKLAEGSTSGSPWLTRQLKMMLSPWTRSGVSVGMTSERYAP</sequence>